<dbReference type="InterPro" id="IPR052806">
    <property type="entry name" value="Fasciclin-like_AGP"/>
</dbReference>
<dbReference type="Gene3D" id="2.30.180.10">
    <property type="entry name" value="FAS1 domain"/>
    <property type="match status" value="1"/>
</dbReference>
<dbReference type="PANTHER" id="PTHR33985">
    <property type="entry name" value="OS02G0491300 PROTEIN-RELATED"/>
    <property type="match status" value="1"/>
</dbReference>
<dbReference type="Pfam" id="PF02469">
    <property type="entry name" value="Fasciclin"/>
    <property type="match status" value="1"/>
</dbReference>
<feature type="signal peptide" evidence="2">
    <location>
        <begin position="1"/>
        <end position="25"/>
    </location>
</feature>
<comment type="caution">
    <text evidence="4">The sequence shown here is derived from an EMBL/GenBank/DDBJ whole genome shotgun (WGS) entry which is preliminary data.</text>
</comment>
<organism evidence="4 5">
    <name type="scientific">Glycine soja</name>
    <name type="common">Wild soybean</name>
    <dbReference type="NCBI Taxonomy" id="3848"/>
    <lineage>
        <taxon>Eukaryota</taxon>
        <taxon>Viridiplantae</taxon>
        <taxon>Streptophyta</taxon>
        <taxon>Embryophyta</taxon>
        <taxon>Tracheophyta</taxon>
        <taxon>Spermatophyta</taxon>
        <taxon>Magnoliopsida</taxon>
        <taxon>eudicotyledons</taxon>
        <taxon>Gunneridae</taxon>
        <taxon>Pentapetalae</taxon>
        <taxon>rosids</taxon>
        <taxon>fabids</taxon>
        <taxon>Fabales</taxon>
        <taxon>Fabaceae</taxon>
        <taxon>Papilionoideae</taxon>
        <taxon>50 kb inversion clade</taxon>
        <taxon>NPAAA clade</taxon>
        <taxon>indigoferoid/millettioid clade</taxon>
        <taxon>Phaseoleae</taxon>
        <taxon>Glycine</taxon>
        <taxon>Glycine subgen. Soja</taxon>
    </lineage>
</organism>
<dbReference type="EMBL" id="QZWG01000015">
    <property type="protein sequence ID" value="RZB65299.1"/>
    <property type="molecule type" value="Genomic_DNA"/>
</dbReference>
<feature type="chain" id="PRO_5019309357" evidence="2">
    <location>
        <begin position="26"/>
        <end position="213"/>
    </location>
</feature>
<feature type="domain" description="FAS1" evidence="3">
    <location>
        <begin position="36"/>
        <end position="161"/>
    </location>
</feature>
<evidence type="ECO:0000256" key="1">
    <source>
        <dbReference type="ARBA" id="ARBA00007843"/>
    </source>
</evidence>
<dbReference type="PANTHER" id="PTHR33985:SF5">
    <property type="entry name" value="FASCICLIN-LIKE ARABINOGALACTAN FAMILY PROTEIN"/>
    <property type="match status" value="1"/>
</dbReference>
<evidence type="ECO:0000256" key="2">
    <source>
        <dbReference type="SAM" id="SignalP"/>
    </source>
</evidence>
<proteinExistence type="inferred from homology"/>
<comment type="similarity">
    <text evidence="1">Belongs to the fasciclin-like AGP family.</text>
</comment>
<dbReference type="AlphaFoldDB" id="A0A445GVL5"/>
<evidence type="ECO:0000313" key="5">
    <source>
        <dbReference type="Proteomes" id="UP000289340"/>
    </source>
</evidence>
<dbReference type="InterPro" id="IPR000782">
    <property type="entry name" value="FAS1_domain"/>
</dbReference>
<dbReference type="InterPro" id="IPR036378">
    <property type="entry name" value="FAS1_dom_sf"/>
</dbReference>
<evidence type="ECO:0000313" key="4">
    <source>
        <dbReference type="EMBL" id="RZB65299.1"/>
    </source>
</evidence>
<evidence type="ECO:0000259" key="3">
    <source>
        <dbReference type="PROSITE" id="PS50213"/>
    </source>
</evidence>
<name>A0A445GVL5_GLYSO</name>
<dbReference type="SUPFAM" id="SSF82153">
    <property type="entry name" value="FAS1 domain"/>
    <property type="match status" value="1"/>
</dbReference>
<dbReference type="FunFam" id="2.30.180.10:FF:000046">
    <property type="entry name" value="Fasciclin-like arabinogalactan family protein"/>
    <property type="match status" value="1"/>
</dbReference>
<dbReference type="Proteomes" id="UP000289340">
    <property type="component" value="Chromosome 15"/>
</dbReference>
<gene>
    <name evidence="4" type="ORF">D0Y65_041377</name>
</gene>
<dbReference type="SMART" id="SM00554">
    <property type="entry name" value="FAS1"/>
    <property type="match status" value="1"/>
</dbReference>
<protein>
    <submittedName>
        <fullName evidence="4">FAS1 domain-containing protein</fullName>
    </submittedName>
</protein>
<accession>A0A445GVL5</accession>
<dbReference type="PROSITE" id="PS50213">
    <property type="entry name" value="FAS1"/>
    <property type="match status" value="1"/>
</dbReference>
<sequence length="213" mass="23058">MQNHHHDHIIPLLLLFLTMVGPTTPTPPSSPPAQQLNNIIDALIGASDFTTWVSILSSANATILPLSATLFVPRNSTMDLPPPDPLLLPYHVVPQRLPFSDLLLLPHRARLPTLLAGKSISVTDNSPNNFSLDDVPLTHPDLFSTPSLAVHGVATFLDYSLFSDGVPPPPPPYLPVGDAIGTDWNRGASSSRSRCNDVVLLLFFCFVIPVLLL</sequence>
<keyword evidence="5" id="KW-1185">Reference proteome</keyword>
<reference evidence="4 5" key="1">
    <citation type="submission" date="2018-09" db="EMBL/GenBank/DDBJ databases">
        <title>A high-quality reference genome of wild soybean provides a powerful tool to mine soybean genomes.</title>
        <authorList>
            <person name="Xie M."/>
            <person name="Chung C.Y.L."/>
            <person name="Li M.-W."/>
            <person name="Wong F.-L."/>
            <person name="Chan T.-F."/>
            <person name="Lam H.-M."/>
        </authorList>
    </citation>
    <scope>NUCLEOTIDE SEQUENCE [LARGE SCALE GENOMIC DNA]</scope>
    <source>
        <strain evidence="5">cv. W05</strain>
        <tissue evidence="4">Hypocotyl of etiolated seedlings</tissue>
    </source>
</reference>
<keyword evidence="2" id="KW-0732">Signal</keyword>